<name>A0A1Y3YQS0_9BACT</name>
<dbReference type="OMA" id="KMCRGEM"/>
<dbReference type="EMBL" id="JAKNDN010000043">
    <property type="protein sequence ID" value="MCG4961701.1"/>
    <property type="molecule type" value="Genomic_DNA"/>
</dbReference>
<proteinExistence type="inferred from homology"/>
<dbReference type="EMBL" id="QSCO01000002">
    <property type="protein sequence ID" value="RGY09619.1"/>
    <property type="molecule type" value="Genomic_DNA"/>
</dbReference>
<reference evidence="3" key="3">
    <citation type="submission" date="2023-01" db="EMBL/GenBank/DDBJ databases">
        <title>Human gut microbiome strain richness.</title>
        <authorList>
            <person name="Chen-Liaw A."/>
        </authorList>
    </citation>
    <scope>NUCLEOTIDE SEQUENCE</scope>
    <source>
        <strain evidence="3">RTP21484st1_B7_RTP21484_190118</strain>
    </source>
</reference>
<dbReference type="HAMAP" id="MF_00652">
    <property type="entry name" value="UPF0246"/>
    <property type="match status" value="1"/>
</dbReference>
<dbReference type="RefSeq" id="WP_013613472.1">
    <property type="nucleotide sequence ID" value="NZ_JABWDG010000034.1"/>
</dbReference>
<protein>
    <recommendedName>
        <fullName evidence="1">UPF0246 protein DXA53_02230</fullName>
    </recommendedName>
</protein>
<dbReference type="Proteomes" id="UP001212263">
    <property type="component" value="Unassembled WGS sequence"/>
</dbReference>
<dbReference type="EMBL" id="JAQMRD010000002">
    <property type="protein sequence ID" value="MDB9221946.1"/>
    <property type="molecule type" value="Genomic_DNA"/>
</dbReference>
<dbReference type="Proteomes" id="UP001199750">
    <property type="component" value="Unassembled WGS sequence"/>
</dbReference>
<comment type="caution">
    <text evidence="4">The sequence shown here is derived from an EMBL/GenBank/DDBJ whole genome shotgun (WGS) entry which is preliminary data.</text>
</comment>
<comment type="similarity">
    <text evidence="1">Belongs to the UPF0246 family.</text>
</comment>
<dbReference type="InterPro" id="IPR005583">
    <property type="entry name" value="YaaA"/>
</dbReference>
<gene>
    <name evidence="4" type="ORF">DXA53_02230</name>
    <name evidence="2" type="ORF">L0P03_17920</name>
    <name evidence="3" type="ORF">PN645_02870</name>
</gene>
<evidence type="ECO:0000313" key="4">
    <source>
        <dbReference type="EMBL" id="RGY09619.1"/>
    </source>
</evidence>
<dbReference type="AlphaFoldDB" id="A0A1Y3YQS0"/>
<organism evidence="4 5">
    <name type="scientific">Odoribacter splanchnicus</name>
    <dbReference type="NCBI Taxonomy" id="28118"/>
    <lineage>
        <taxon>Bacteria</taxon>
        <taxon>Pseudomonadati</taxon>
        <taxon>Bacteroidota</taxon>
        <taxon>Bacteroidia</taxon>
        <taxon>Bacteroidales</taxon>
        <taxon>Odoribacteraceae</taxon>
        <taxon>Odoribacter</taxon>
    </lineage>
</organism>
<evidence type="ECO:0000256" key="1">
    <source>
        <dbReference type="HAMAP-Rule" id="MF_00652"/>
    </source>
</evidence>
<dbReference type="PANTHER" id="PTHR30283">
    <property type="entry name" value="PEROXIDE STRESS RESPONSE PROTEIN YAAA"/>
    <property type="match status" value="1"/>
</dbReference>
<dbReference type="Proteomes" id="UP000284434">
    <property type="component" value="Unassembled WGS sequence"/>
</dbReference>
<reference evidence="2" key="2">
    <citation type="submission" date="2022-01" db="EMBL/GenBank/DDBJ databases">
        <title>Collection of gut derived symbiotic bacterial strains cultured from healthy donors.</title>
        <authorList>
            <person name="Lin H."/>
            <person name="Kohout C."/>
            <person name="Waligurski E."/>
            <person name="Pamer E.G."/>
        </authorList>
    </citation>
    <scope>NUCLEOTIDE SEQUENCE</scope>
    <source>
        <strain evidence="2">DFI.1.149</strain>
    </source>
</reference>
<dbReference type="Pfam" id="PF03883">
    <property type="entry name" value="H2O2_YaaD"/>
    <property type="match status" value="1"/>
</dbReference>
<dbReference type="GO" id="GO:0005829">
    <property type="term" value="C:cytosol"/>
    <property type="evidence" value="ECO:0007669"/>
    <property type="project" value="TreeGrafter"/>
</dbReference>
<sequence>MQILLACAKNMTTRPELSPSILTKPKFLEEAERHALQLAAFTEAELGKALKCNPRLAILNKLRYLSFFDSDDSGPAVLSYNGIVYRHLRAWEFTEADYAYANNHLWICSFLYGLLRPMDRIKNYRLEGNVKLPNNDNRNMFDFWKPRLTDVLIDSVKQDDGCLVHLATEEMTRLFDWKRVRREVKVLEPQFFIREEDKLKTIVVYAKMCRGAMTRYILQNRLTTKEELTAFSYEEFNYRPEIVHAKAEALPFVLE</sequence>
<reference evidence="4 5" key="1">
    <citation type="submission" date="2018-08" db="EMBL/GenBank/DDBJ databases">
        <title>A genome reference for cultivated species of the human gut microbiota.</title>
        <authorList>
            <person name="Zou Y."/>
            <person name="Xue W."/>
            <person name="Luo G."/>
        </authorList>
    </citation>
    <scope>NUCLEOTIDE SEQUENCE [LARGE SCALE GENOMIC DNA]</scope>
    <source>
        <strain evidence="4 5">OF03-11</strain>
    </source>
</reference>
<evidence type="ECO:0000313" key="5">
    <source>
        <dbReference type="Proteomes" id="UP000284434"/>
    </source>
</evidence>
<dbReference type="PANTHER" id="PTHR30283:SF4">
    <property type="entry name" value="PEROXIDE STRESS RESISTANCE PROTEIN YAAA"/>
    <property type="match status" value="1"/>
</dbReference>
<dbReference type="GeneID" id="61276545"/>
<evidence type="ECO:0000313" key="2">
    <source>
        <dbReference type="EMBL" id="MCG4961701.1"/>
    </source>
</evidence>
<evidence type="ECO:0000313" key="3">
    <source>
        <dbReference type="EMBL" id="MDB9221946.1"/>
    </source>
</evidence>
<accession>A0A1Y3YQS0</accession>
<dbReference type="GO" id="GO:0033194">
    <property type="term" value="P:response to hydroperoxide"/>
    <property type="evidence" value="ECO:0007669"/>
    <property type="project" value="TreeGrafter"/>
</dbReference>